<feature type="domain" description="Carboxylesterase type B" evidence="7">
    <location>
        <begin position="49"/>
        <end position="98"/>
    </location>
</feature>
<evidence type="ECO:0000256" key="4">
    <source>
        <dbReference type="ARBA" id="ARBA00023157"/>
    </source>
</evidence>
<keyword evidence="9" id="KW-1185">Reference proteome</keyword>
<dbReference type="EC" id="3.1.1.-" evidence="6"/>
<evidence type="ECO:0000256" key="1">
    <source>
        <dbReference type="ARBA" id="ARBA00005964"/>
    </source>
</evidence>
<evidence type="ECO:0000313" key="9">
    <source>
        <dbReference type="Proteomes" id="UP001162156"/>
    </source>
</evidence>
<proteinExistence type="inferred from homology"/>
<dbReference type="Proteomes" id="UP001162156">
    <property type="component" value="Unassembled WGS sequence"/>
</dbReference>
<evidence type="ECO:0000259" key="7">
    <source>
        <dbReference type="Pfam" id="PF00135"/>
    </source>
</evidence>
<dbReference type="SUPFAM" id="SSF53474">
    <property type="entry name" value="alpha/beta-Hydrolases"/>
    <property type="match status" value="1"/>
</dbReference>
<dbReference type="InterPro" id="IPR029058">
    <property type="entry name" value="AB_hydrolase_fold"/>
</dbReference>
<gene>
    <name evidence="8" type="ORF">NQ314_016657</name>
</gene>
<dbReference type="GO" id="GO:0052689">
    <property type="term" value="F:carboxylic ester hydrolase activity"/>
    <property type="evidence" value="ECO:0007669"/>
    <property type="project" value="UniProtKB-KW"/>
</dbReference>
<evidence type="ECO:0000256" key="3">
    <source>
        <dbReference type="ARBA" id="ARBA00022801"/>
    </source>
</evidence>
<name>A0AAV8WVE3_9CUCU</name>
<keyword evidence="3 6" id="KW-0378">Hydrolase</keyword>
<comment type="similarity">
    <text evidence="1 6">Belongs to the type-B carboxylesterase/lipase family.</text>
</comment>
<accession>A0AAV8WVE3</accession>
<feature type="domain" description="Carboxylesterase type B" evidence="7">
    <location>
        <begin position="138"/>
        <end position="316"/>
    </location>
</feature>
<keyword evidence="2" id="KW-0719">Serine esterase</keyword>
<dbReference type="Pfam" id="PF00135">
    <property type="entry name" value="COesterase"/>
    <property type="match status" value="2"/>
</dbReference>
<dbReference type="EMBL" id="JANEYF010004625">
    <property type="protein sequence ID" value="KAJ8930542.1"/>
    <property type="molecule type" value="Genomic_DNA"/>
</dbReference>
<comment type="caution">
    <text evidence="8">The sequence shown here is derived from an EMBL/GenBank/DDBJ whole genome shotgun (WGS) entry which is preliminary data.</text>
</comment>
<evidence type="ECO:0000256" key="5">
    <source>
        <dbReference type="ARBA" id="ARBA00023180"/>
    </source>
</evidence>
<organism evidence="8 9">
    <name type="scientific">Rhamnusium bicolor</name>
    <dbReference type="NCBI Taxonomy" id="1586634"/>
    <lineage>
        <taxon>Eukaryota</taxon>
        <taxon>Metazoa</taxon>
        <taxon>Ecdysozoa</taxon>
        <taxon>Arthropoda</taxon>
        <taxon>Hexapoda</taxon>
        <taxon>Insecta</taxon>
        <taxon>Pterygota</taxon>
        <taxon>Neoptera</taxon>
        <taxon>Endopterygota</taxon>
        <taxon>Coleoptera</taxon>
        <taxon>Polyphaga</taxon>
        <taxon>Cucujiformia</taxon>
        <taxon>Chrysomeloidea</taxon>
        <taxon>Cerambycidae</taxon>
        <taxon>Lepturinae</taxon>
        <taxon>Rhagiini</taxon>
        <taxon>Rhamnusium</taxon>
    </lineage>
</organism>
<dbReference type="PANTHER" id="PTHR43142">
    <property type="entry name" value="CARBOXYLIC ESTER HYDROLASE"/>
    <property type="match status" value="1"/>
</dbReference>
<sequence>MTDPVVSVQQGQLRGKTAVDYHGDTFYSFCGIPYAKAPIGELRFKLPSKNSEKRPVMVWIYGGGFLYGSNKNELYGPNYLMTEDIVLVAINYRLGVFGTQELYNAIKTSVVIRTLQVSLTTFATLSEGIFHIVYIYYVLGFLSLEDESLGVPGNAGLKDQALALKWIQQNIHNFGGDASNVTIFGESAGGASVHYLTLSPLTKGLFQKAIIQSGSSLNLWARGKKNACEVAKCFGYKDTDETIILQKLQKESAKNIVSSQFKVNDDFRGSTIRPWGPVIETKSVEAFLTEDPLDILKSGKNHQIPMIIGYNSLEGDVL</sequence>
<dbReference type="InterPro" id="IPR002018">
    <property type="entry name" value="CarbesteraseB"/>
</dbReference>
<keyword evidence="5" id="KW-0325">Glycoprotein</keyword>
<dbReference type="PROSITE" id="PS00122">
    <property type="entry name" value="CARBOXYLESTERASE_B_1"/>
    <property type="match status" value="1"/>
</dbReference>
<dbReference type="Gene3D" id="3.40.50.1820">
    <property type="entry name" value="alpha/beta hydrolase"/>
    <property type="match status" value="2"/>
</dbReference>
<evidence type="ECO:0000256" key="6">
    <source>
        <dbReference type="RuleBase" id="RU361235"/>
    </source>
</evidence>
<protein>
    <recommendedName>
        <fullName evidence="6">Carboxylic ester hydrolase</fullName>
        <ecNumber evidence="6">3.1.1.-</ecNumber>
    </recommendedName>
</protein>
<dbReference type="AlphaFoldDB" id="A0AAV8WVE3"/>
<dbReference type="PANTHER" id="PTHR43142:SF1">
    <property type="entry name" value="CARBOXYLIC ESTER HYDROLASE"/>
    <property type="match status" value="1"/>
</dbReference>
<dbReference type="InterPro" id="IPR019826">
    <property type="entry name" value="Carboxylesterase_B_AS"/>
</dbReference>
<keyword evidence="4" id="KW-1015">Disulfide bond</keyword>
<reference evidence="8" key="1">
    <citation type="journal article" date="2023" name="Insect Mol. Biol.">
        <title>Genome sequencing provides insights into the evolution of gene families encoding plant cell wall-degrading enzymes in longhorned beetles.</title>
        <authorList>
            <person name="Shin N.R."/>
            <person name="Okamura Y."/>
            <person name="Kirsch R."/>
            <person name="Pauchet Y."/>
        </authorList>
    </citation>
    <scope>NUCLEOTIDE SEQUENCE</scope>
    <source>
        <strain evidence="8">RBIC_L_NR</strain>
    </source>
</reference>
<evidence type="ECO:0000313" key="8">
    <source>
        <dbReference type="EMBL" id="KAJ8930542.1"/>
    </source>
</evidence>
<evidence type="ECO:0000256" key="2">
    <source>
        <dbReference type="ARBA" id="ARBA00022487"/>
    </source>
</evidence>